<sequence length="31" mass="3681">MTLFLIEKVVQKAYSHHILLWIINELQCLLA</sequence>
<accession>A0A5J4T0T3</accession>
<dbReference type="EMBL" id="SNRY01000016">
    <property type="protein sequence ID" value="KAA6351263.1"/>
    <property type="molecule type" value="Genomic_DNA"/>
</dbReference>
<dbReference type="AlphaFoldDB" id="A0A5J4T0T3"/>
<evidence type="ECO:0000313" key="1">
    <source>
        <dbReference type="EMBL" id="KAA6351263.1"/>
    </source>
</evidence>
<protein>
    <submittedName>
        <fullName evidence="1">Uncharacterized protein</fullName>
    </submittedName>
</protein>
<name>A0A5J4T0T3_9ZZZZ</name>
<comment type="caution">
    <text evidence="1">The sequence shown here is derived from an EMBL/GenBank/DDBJ whole genome shotgun (WGS) entry which is preliminary data.</text>
</comment>
<proteinExistence type="predicted"/>
<gene>
    <name evidence="1" type="ORF">EZS27_001409</name>
</gene>
<organism evidence="1">
    <name type="scientific">termite gut metagenome</name>
    <dbReference type="NCBI Taxonomy" id="433724"/>
    <lineage>
        <taxon>unclassified sequences</taxon>
        <taxon>metagenomes</taxon>
        <taxon>organismal metagenomes</taxon>
    </lineage>
</organism>
<reference evidence="1" key="1">
    <citation type="submission" date="2019-03" db="EMBL/GenBank/DDBJ databases">
        <title>Single cell metagenomics reveals metabolic interactions within the superorganism composed of flagellate Streblomastix strix and complex community of Bacteroidetes bacteria on its surface.</title>
        <authorList>
            <person name="Treitli S.C."/>
            <person name="Kolisko M."/>
            <person name="Husnik F."/>
            <person name="Keeling P."/>
            <person name="Hampl V."/>
        </authorList>
    </citation>
    <scope>NUCLEOTIDE SEQUENCE</scope>
    <source>
        <strain evidence="1">STM</strain>
    </source>
</reference>